<sequence length="94" mass="11462">MLIRDSDLLKIENKNKYSIRDLRANVDHLNKKFLLHTQRLDEEFCIEYILDIRMDSGDEDSYLFCENYILECQSHLDETLFFKFRDIKYPNAYD</sequence>
<proteinExistence type="predicted"/>
<dbReference type="EMBL" id="MN739999">
    <property type="protein sequence ID" value="QHT82422.1"/>
    <property type="molecule type" value="Genomic_DNA"/>
</dbReference>
<dbReference type="AlphaFoldDB" id="A0A6C0HP38"/>
<reference evidence="1" key="1">
    <citation type="journal article" date="2020" name="Nature">
        <title>Giant virus diversity and host interactions through global metagenomics.</title>
        <authorList>
            <person name="Schulz F."/>
            <person name="Roux S."/>
            <person name="Paez-Espino D."/>
            <person name="Jungbluth S."/>
            <person name="Walsh D.A."/>
            <person name="Denef V.J."/>
            <person name="McMahon K.D."/>
            <person name="Konstantinidis K.T."/>
            <person name="Eloe-Fadrosh E.A."/>
            <person name="Kyrpides N.C."/>
            <person name="Woyke T."/>
        </authorList>
    </citation>
    <scope>NUCLEOTIDE SEQUENCE</scope>
    <source>
        <strain evidence="1">GVMAG-M-3300023184-161</strain>
    </source>
</reference>
<accession>A0A6C0HP38</accession>
<protein>
    <submittedName>
        <fullName evidence="1">Uncharacterized protein</fullName>
    </submittedName>
</protein>
<name>A0A6C0HP38_9ZZZZ</name>
<organism evidence="1">
    <name type="scientific">viral metagenome</name>
    <dbReference type="NCBI Taxonomy" id="1070528"/>
    <lineage>
        <taxon>unclassified sequences</taxon>
        <taxon>metagenomes</taxon>
        <taxon>organismal metagenomes</taxon>
    </lineage>
</organism>
<evidence type="ECO:0000313" key="1">
    <source>
        <dbReference type="EMBL" id="QHT82422.1"/>
    </source>
</evidence>